<proteinExistence type="predicted"/>
<accession>A0A9P0YYW6</accession>
<evidence type="ECO:0000313" key="2">
    <source>
        <dbReference type="Proteomes" id="UP001152484"/>
    </source>
</evidence>
<keyword evidence="2" id="KW-1185">Reference proteome</keyword>
<evidence type="ECO:0000313" key="1">
    <source>
        <dbReference type="EMBL" id="CAH9080334.1"/>
    </source>
</evidence>
<name>A0A9P0YYW6_CUSEU</name>
<organism evidence="1 2">
    <name type="scientific">Cuscuta europaea</name>
    <name type="common">European dodder</name>
    <dbReference type="NCBI Taxonomy" id="41803"/>
    <lineage>
        <taxon>Eukaryota</taxon>
        <taxon>Viridiplantae</taxon>
        <taxon>Streptophyta</taxon>
        <taxon>Embryophyta</taxon>
        <taxon>Tracheophyta</taxon>
        <taxon>Spermatophyta</taxon>
        <taxon>Magnoliopsida</taxon>
        <taxon>eudicotyledons</taxon>
        <taxon>Gunneridae</taxon>
        <taxon>Pentapetalae</taxon>
        <taxon>asterids</taxon>
        <taxon>lamiids</taxon>
        <taxon>Solanales</taxon>
        <taxon>Convolvulaceae</taxon>
        <taxon>Cuscuteae</taxon>
        <taxon>Cuscuta</taxon>
        <taxon>Cuscuta subgen. Cuscuta</taxon>
    </lineage>
</organism>
<reference evidence="1" key="1">
    <citation type="submission" date="2022-07" db="EMBL/GenBank/DDBJ databases">
        <authorList>
            <person name="Macas J."/>
            <person name="Novak P."/>
            <person name="Neumann P."/>
        </authorList>
    </citation>
    <scope>NUCLEOTIDE SEQUENCE</scope>
</reference>
<dbReference type="Proteomes" id="UP001152484">
    <property type="component" value="Unassembled WGS sequence"/>
</dbReference>
<gene>
    <name evidence="1" type="ORF">CEURO_LOCUS7460</name>
</gene>
<protein>
    <submittedName>
        <fullName evidence="1">Uncharacterized protein</fullName>
    </submittedName>
</protein>
<sequence>MMSYGCCYGSGDEFLSVFYLYDYIDASHFVNRCISTPFFYFPCV</sequence>
<dbReference type="EMBL" id="CAMAPE010000013">
    <property type="protein sequence ID" value="CAH9080334.1"/>
    <property type="molecule type" value="Genomic_DNA"/>
</dbReference>
<dbReference type="AlphaFoldDB" id="A0A9P0YYW6"/>
<comment type="caution">
    <text evidence="1">The sequence shown here is derived from an EMBL/GenBank/DDBJ whole genome shotgun (WGS) entry which is preliminary data.</text>
</comment>